<dbReference type="eggNOG" id="COG3703">
    <property type="taxonomic scope" value="Bacteria"/>
</dbReference>
<evidence type="ECO:0000313" key="4">
    <source>
        <dbReference type="Proteomes" id="UP000014115"/>
    </source>
</evidence>
<dbReference type="GO" id="GO:0006751">
    <property type="term" value="P:glutathione catabolic process"/>
    <property type="evidence" value="ECO:0007669"/>
    <property type="project" value="InterPro"/>
</dbReference>
<evidence type="ECO:0000256" key="1">
    <source>
        <dbReference type="ARBA" id="ARBA00012344"/>
    </source>
</evidence>
<dbReference type="OrthoDB" id="9795692at2"/>
<proteinExistence type="predicted"/>
<dbReference type="InterPro" id="IPR013024">
    <property type="entry name" value="GGCT-like"/>
</dbReference>
<dbReference type="Proteomes" id="UP000014115">
    <property type="component" value="Unassembled WGS sequence"/>
</dbReference>
<dbReference type="GO" id="GO:0061928">
    <property type="term" value="F:glutathione specific gamma-glutamylcyclotransferase activity"/>
    <property type="evidence" value="ECO:0007669"/>
    <property type="project" value="UniProtKB-EC"/>
</dbReference>
<dbReference type="InterPro" id="IPR006840">
    <property type="entry name" value="ChaC"/>
</dbReference>
<evidence type="ECO:0000256" key="2">
    <source>
        <dbReference type="ARBA" id="ARBA00023239"/>
    </source>
</evidence>
<evidence type="ECO:0000313" key="3">
    <source>
        <dbReference type="EMBL" id="EKE83409.1"/>
    </source>
</evidence>
<dbReference type="EMBL" id="AMRG01000009">
    <property type="protein sequence ID" value="EKE83409.1"/>
    <property type="molecule type" value="Genomic_DNA"/>
</dbReference>
<sequence length="202" mass="22518">MSHNTVAANRHRHNFANVESVWLFGYGSLIYKVDFPYLEKRPAAIYGWLRRFWQGSHDHRGTPTAPGRVLTLVAQAGARCSGMAYRVSPEVFAQLDEREKNGYLREDITLHFDDGQQQPGLVYFANADNDAYLGPASERDIAAHIAASSGPSGSNRDYLLQLAEALRAMQVFDEHVFLIEQHLLRLINKPTNGKAGQSSSAC</sequence>
<dbReference type="GO" id="GO:0005737">
    <property type="term" value="C:cytoplasm"/>
    <property type="evidence" value="ECO:0007669"/>
    <property type="project" value="TreeGrafter"/>
</dbReference>
<dbReference type="PANTHER" id="PTHR12192">
    <property type="entry name" value="CATION TRANSPORT PROTEIN CHAC-RELATED"/>
    <property type="match status" value="1"/>
</dbReference>
<keyword evidence="2" id="KW-0456">Lyase</keyword>
<gene>
    <name evidence="3" type="ORF">A10D4_08307</name>
</gene>
<dbReference type="AlphaFoldDB" id="K2KLK7"/>
<dbReference type="EC" id="4.3.2.7" evidence="1"/>
<accession>K2KLK7</accession>
<dbReference type="PANTHER" id="PTHR12192:SF2">
    <property type="entry name" value="GLUTATHIONE-SPECIFIC GAMMA-GLUTAMYLCYCLOTRANSFERASE 2"/>
    <property type="match status" value="1"/>
</dbReference>
<protein>
    <recommendedName>
        <fullName evidence="1">glutathione-specific gamma-glutamylcyclotransferase</fullName>
        <ecNumber evidence="1">4.3.2.7</ecNumber>
    </recommendedName>
</protein>
<dbReference type="Gene3D" id="3.10.490.10">
    <property type="entry name" value="Gamma-glutamyl cyclotransferase-like"/>
    <property type="match status" value="1"/>
</dbReference>
<comment type="caution">
    <text evidence="3">The sequence shown here is derived from an EMBL/GenBank/DDBJ whole genome shotgun (WGS) entry which is preliminary data.</text>
</comment>
<dbReference type="RefSeq" id="WP_008488900.1">
    <property type="nucleotide sequence ID" value="NZ_AMRG01000009.1"/>
</dbReference>
<dbReference type="Pfam" id="PF04752">
    <property type="entry name" value="ChaC"/>
    <property type="match status" value="1"/>
</dbReference>
<dbReference type="CDD" id="cd06661">
    <property type="entry name" value="GGCT_like"/>
    <property type="match status" value="1"/>
</dbReference>
<dbReference type="InterPro" id="IPR036568">
    <property type="entry name" value="GGCT-like_sf"/>
</dbReference>
<dbReference type="SUPFAM" id="SSF110857">
    <property type="entry name" value="Gamma-glutamyl cyclotransferase-like"/>
    <property type="match status" value="1"/>
</dbReference>
<name>K2KLK7_9GAMM</name>
<dbReference type="PATRIC" id="fig|740709.3.peg.1682"/>
<dbReference type="STRING" id="740709.A10D4_08307"/>
<reference evidence="3 4" key="1">
    <citation type="journal article" date="2012" name="J. Bacteriol.">
        <title>Genome Sequence of Idiomarina xiamenensis Type Strain 10-D-4.</title>
        <authorList>
            <person name="Lai Q."/>
            <person name="Wang L."/>
            <person name="Wang W."/>
            <person name="Shao Z."/>
        </authorList>
    </citation>
    <scope>NUCLEOTIDE SEQUENCE [LARGE SCALE GENOMIC DNA]</scope>
    <source>
        <strain evidence="3 4">10-D-4</strain>
    </source>
</reference>
<organism evidence="3 4">
    <name type="scientific">Idiomarina xiamenensis 10-D-4</name>
    <dbReference type="NCBI Taxonomy" id="740709"/>
    <lineage>
        <taxon>Bacteria</taxon>
        <taxon>Pseudomonadati</taxon>
        <taxon>Pseudomonadota</taxon>
        <taxon>Gammaproteobacteria</taxon>
        <taxon>Alteromonadales</taxon>
        <taxon>Idiomarinaceae</taxon>
        <taxon>Idiomarina</taxon>
    </lineage>
</organism>
<keyword evidence="4" id="KW-1185">Reference proteome</keyword>